<keyword evidence="5 8" id="KW-0812">Transmembrane</keyword>
<dbReference type="GO" id="GO:0005886">
    <property type="term" value="C:plasma membrane"/>
    <property type="evidence" value="ECO:0007669"/>
    <property type="project" value="UniProtKB-SubCell"/>
</dbReference>
<accession>A0A6A7XZF9</accession>
<reference evidence="9 10" key="1">
    <citation type="submission" date="2019-09" db="EMBL/GenBank/DDBJ databases">
        <title>Segnochrobactrum spirostomi gen. nov., sp. nov., isolated from the ciliate Spirostomum cf. yagiui and description of a novel family, Segnochrobactraceae fam. nov. within the order Rhizobiales of the class Alphaproteobacteria.</title>
        <authorList>
            <person name="Akter S."/>
            <person name="Shazib S.U.A."/>
            <person name="Shin M.K."/>
        </authorList>
    </citation>
    <scope>NUCLEOTIDE SEQUENCE [LARGE SCALE GENOMIC DNA]</scope>
    <source>
        <strain evidence="9 10">Sp-1</strain>
    </source>
</reference>
<evidence type="ECO:0000256" key="2">
    <source>
        <dbReference type="ARBA" id="ARBA00009773"/>
    </source>
</evidence>
<evidence type="ECO:0000313" key="9">
    <source>
        <dbReference type="EMBL" id="MQT11139.1"/>
    </source>
</evidence>
<evidence type="ECO:0000256" key="4">
    <source>
        <dbReference type="ARBA" id="ARBA00022475"/>
    </source>
</evidence>
<evidence type="ECO:0000256" key="5">
    <source>
        <dbReference type="ARBA" id="ARBA00022692"/>
    </source>
</evidence>
<feature type="transmembrane region" description="Helical" evidence="8">
    <location>
        <begin position="301"/>
        <end position="318"/>
    </location>
</feature>
<keyword evidence="3" id="KW-0813">Transport</keyword>
<dbReference type="PROSITE" id="PS51257">
    <property type="entry name" value="PROKAR_LIPOPROTEIN"/>
    <property type="match status" value="1"/>
</dbReference>
<dbReference type="InterPro" id="IPR002549">
    <property type="entry name" value="AI-2E-like"/>
</dbReference>
<proteinExistence type="inferred from homology"/>
<dbReference type="Proteomes" id="UP000332515">
    <property type="component" value="Unassembled WGS sequence"/>
</dbReference>
<dbReference type="PANTHER" id="PTHR21716">
    <property type="entry name" value="TRANSMEMBRANE PROTEIN"/>
    <property type="match status" value="1"/>
</dbReference>
<evidence type="ECO:0000256" key="7">
    <source>
        <dbReference type="ARBA" id="ARBA00023136"/>
    </source>
</evidence>
<name>A0A6A7XZF9_9HYPH</name>
<organism evidence="9 10">
    <name type="scientific">Segnochrobactrum spirostomi</name>
    <dbReference type="NCBI Taxonomy" id="2608987"/>
    <lineage>
        <taxon>Bacteria</taxon>
        <taxon>Pseudomonadati</taxon>
        <taxon>Pseudomonadota</taxon>
        <taxon>Alphaproteobacteria</taxon>
        <taxon>Hyphomicrobiales</taxon>
        <taxon>Segnochrobactraceae</taxon>
        <taxon>Segnochrobactrum</taxon>
    </lineage>
</organism>
<comment type="subcellular location">
    <subcellularLocation>
        <location evidence="1">Cell membrane</location>
        <topology evidence="1">Multi-pass membrane protein</topology>
    </subcellularLocation>
</comment>
<gene>
    <name evidence="9" type="ORF">F0357_00280</name>
</gene>
<keyword evidence="10" id="KW-1185">Reference proteome</keyword>
<keyword evidence="6 8" id="KW-1133">Transmembrane helix</keyword>
<evidence type="ECO:0000313" key="10">
    <source>
        <dbReference type="Proteomes" id="UP000332515"/>
    </source>
</evidence>
<dbReference type="GO" id="GO:0055085">
    <property type="term" value="P:transmembrane transport"/>
    <property type="evidence" value="ECO:0007669"/>
    <property type="project" value="TreeGrafter"/>
</dbReference>
<sequence>MSLGRQIAFWVGALVACVLFLFVFAPILLPFVAGMILAYLLNPIADRLQQFGCSRLVATLIILAAFVVIFALVLVILVPVLGHQIGGFIGNMPRYATALQSFVTRQLQGDGKISQILGMSMQDLQSSLGQVVTQSTQWLASLFTSIWTGGQALISVVSLLVVTPVVAFYMLLDWERLVEQVDSWLPRDHAATIRELFQEMDHGVSGYIRGQVLVSISLAIYYAATLSVVGLNFGLLIGIGIGMISFIPYVGSFLGFLMSVGVAVGQFWPEYTSVGYVVAIFAFGQFLEGYVLQPKLVGENIGLHPVWLMFALFAFGYLFGFVGLLVAVPASAAVGVLARFGIARYKASPFYRGVAGGDHVP</sequence>
<dbReference type="RefSeq" id="WP_312861389.1">
    <property type="nucleotide sequence ID" value="NZ_VWNA01000001.1"/>
</dbReference>
<keyword evidence="4" id="KW-1003">Cell membrane</keyword>
<evidence type="ECO:0000256" key="6">
    <source>
        <dbReference type="ARBA" id="ARBA00022989"/>
    </source>
</evidence>
<dbReference type="EMBL" id="VWNA01000001">
    <property type="protein sequence ID" value="MQT11139.1"/>
    <property type="molecule type" value="Genomic_DNA"/>
</dbReference>
<comment type="caution">
    <text evidence="9">The sequence shown here is derived from an EMBL/GenBank/DDBJ whole genome shotgun (WGS) entry which is preliminary data.</text>
</comment>
<evidence type="ECO:0000256" key="8">
    <source>
        <dbReference type="SAM" id="Phobius"/>
    </source>
</evidence>
<dbReference type="Pfam" id="PF01594">
    <property type="entry name" value="AI-2E_transport"/>
    <property type="match status" value="1"/>
</dbReference>
<feature type="transmembrane region" description="Helical" evidence="8">
    <location>
        <begin position="7"/>
        <end position="40"/>
    </location>
</feature>
<evidence type="ECO:0000256" key="3">
    <source>
        <dbReference type="ARBA" id="ARBA00022448"/>
    </source>
</evidence>
<feature type="transmembrane region" description="Helical" evidence="8">
    <location>
        <begin position="274"/>
        <end position="292"/>
    </location>
</feature>
<protein>
    <submittedName>
        <fullName evidence="9">AI-2E family transporter</fullName>
    </submittedName>
</protein>
<dbReference type="AlphaFoldDB" id="A0A6A7XZF9"/>
<comment type="similarity">
    <text evidence="2">Belongs to the autoinducer-2 exporter (AI-2E) (TC 2.A.86) family.</text>
</comment>
<dbReference type="PANTHER" id="PTHR21716:SF53">
    <property type="entry name" value="PERMEASE PERM-RELATED"/>
    <property type="match status" value="1"/>
</dbReference>
<keyword evidence="7 8" id="KW-0472">Membrane</keyword>
<feature type="transmembrane region" description="Helical" evidence="8">
    <location>
        <begin position="60"/>
        <end position="82"/>
    </location>
</feature>
<feature type="transmembrane region" description="Helical" evidence="8">
    <location>
        <begin position="152"/>
        <end position="172"/>
    </location>
</feature>
<evidence type="ECO:0000256" key="1">
    <source>
        <dbReference type="ARBA" id="ARBA00004651"/>
    </source>
</evidence>